<keyword evidence="3" id="KW-1185">Reference proteome</keyword>
<name>A0A931CHM8_9ACTN</name>
<feature type="transmembrane region" description="Helical" evidence="1">
    <location>
        <begin position="33"/>
        <end position="52"/>
    </location>
</feature>
<feature type="transmembrane region" description="Helical" evidence="1">
    <location>
        <begin position="121"/>
        <end position="142"/>
    </location>
</feature>
<dbReference type="RefSeq" id="WP_196419092.1">
    <property type="nucleotide sequence ID" value="NZ_JADQTO010000026.1"/>
</dbReference>
<comment type="caution">
    <text evidence="2">The sequence shown here is derived from an EMBL/GenBank/DDBJ whole genome shotgun (WGS) entry which is preliminary data.</text>
</comment>
<accession>A0A931CHM8</accession>
<reference evidence="2" key="1">
    <citation type="submission" date="2020-11" db="EMBL/GenBank/DDBJ databases">
        <title>Isolation and identification of active actinomycetes.</title>
        <authorList>
            <person name="Sun X."/>
        </authorList>
    </citation>
    <scope>NUCLEOTIDE SEQUENCE</scope>
    <source>
        <strain evidence="2">NEAU-A11</strain>
    </source>
</reference>
<evidence type="ECO:0000256" key="1">
    <source>
        <dbReference type="SAM" id="Phobius"/>
    </source>
</evidence>
<proteinExistence type="predicted"/>
<dbReference type="AlphaFoldDB" id="A0A931CHM8"/>
<evidence type="ECO:0000313" key="2">
    <source>
        <dbReference type="EMBL" id="MBG0567321.1"/>
    </source>
</evidence>
<keyword evidence="1" id="KW-1133">Transmembrane helix</keyword>
<sequence>MAMDNRVVEALGLAYYARATAAPDQARAQAQSGFAIASFLAGGIVGAGILSGAGTLPIAVRVAAAVAVALWIVTALLYARAVGEPIRLDAAEQPDAEAFVRKVLENAAAERDAVDAKRRRAYLVSVAAAAFTALAAVLGLLIRDGEKHATILLTPAGSASVEALCGSRVTELTAS</sequence>
<feature type="transmembrane region" description="Helical" evidence="1">
    <location>
        <begin position="58"/>
        <end position="79"/>
    </location>
</feature>
<protein>
    <submittedName>
        <fullName evidence="2">Uncharacterized protein</fullName>
    </submittedName>
</protein>
<gene>
    <name evidence="2" type="ORF">I4J89_38315</name>
</gene>
<keyword evidence="1" id="KW-0812">Transmembrane</keyword>
<evidence type="ECO:0000313" key="3">
    <source>
        <dbReference type="Proteomes" id="UP000598146"/>
    </source>
</evidence>
<organism evidence="2 3">
    <name type="scientific">Actinoplanes aureus</name>
    <dbReference type="NCBI Taxonomy" id="2792083"/>
    <lineage>
        <taxon>Bacteria</taxon>
        <taxon>Bacillati</taxon>
        <taxon>Actinomycetota</taxon>
        <taxon>Actinomycetes</taxon>
        <taxon>Micromonosporales</taxon>
        <taxon>Micromonosporaceae</taxon>
        <taxon>Actinoplanes</taxon>
    </lineage>
</organism>
<dbReference type="EMBL" id="JADQTO010000026">
    <property type="protein sequence ID" value="MBG0567321.1"/>
    <property type="molecule type" value="Genomic_DNA"/>
</dbReference>
<dbReference type="Proteomes" id="UP000598146">
    <property type="component" value="Unassembled WGS sequence"/>
</dbReference>
<keyword evidence="1" id="KW-0472">Membrane</keyword>